<organism evidence="1 2">
    <name type="scientific">Obba rivulosa</name>
    <dbReference type="NCBI Taxonomy" id="1052685"/>
    <lineage>
        <taxon>Eukaryota</taxon>
        <taxon>Fungi</taxon>
        <taxon>Dikarya</taxon>
        <taxon>Basidiomycota</taxon>
        <taxon>Agaricomycotina</taxon>
        <taxon>Agaricomycetes</taxon>
        <taxon>Polyporales</taxon>
        <taxon>Gelatoporiaceae</taxon>
        <taxon>Obba</taxon>
    </lineage>
</organism>
<dbReference type="EMBL" id="KV722350">
    <property type="protein sequence ID" value="OCH93837.1"/>
    <property type="molecule type" value="Genomic_DNA"/>
</dbReference>
<gene>
    <name evidence="1" type="ORF">OBBRIDRAFT_252867</name>
</gene>
<sequence>MRRQGPTAGLRRAPVASAAGHLLTEAVPRRLHRACTAPPSAGRCEILGRGSHTRARYPLLPLLLAIAYEHLRISPLYQQRGHRRSTVSRWRHIRDAVLHRWTRTEQNPQLPIPIVVSPLAPWDCHQRLALDQRCSLCSPCGEAILVLRA</sequence>
<dbReference type="Proteomes" id="UP000250043">
    <property type="component" value="Unassembled WGS sequence"/>
</dbReference>
<keyword evidence="2" id="KW-1185">Reference proteome</keyword>
<dbReference type="AlphaFoldDB" id="A0A8E2DQI6"/>
<evidence type="ECO:0000313" key="1">
    <source>
        <dbReference type="EMBL" id="OCH93837.1"/>
    </source>
</evidence>
<proteinExistence type="predicted"/>
<accession>A0A8E2DQI6</accession>
<evidence type="ECO:0000313" key="2">
    <source>
        <dbReference type="Proteomes" id="UP000250043"/>
    </source>
</evidence>
<name>A0A8E2DQI6_9APHY</name>
<protein>
    <submittedName>
        <fullName evidence="1">Uncharacterized protein</fullName>
    </submittedName>
</protein>
<reference evidence="1 2" key="1">
    <citation type="submission" date="2016-07" db="EMBL/GenBank/DDBJ databases">
        <title>Draft genome of the white-rot fungus Obba rivulosa 3A-2.</title>
        <authorList>
            <consortium name="DOE Joint Genome Institute"/>
            <person name="Miettinen O."/>
            <person name="Riley R."/>
            <person name="Acob R."/>
            <person name="Barry K."/>
            <person name="Cullen D."/>
            <person name="De Vries R."/>
            <person name="Hainaut M."/>
            <person name="Hatakka A."/>
            <person name="Henrissat B."/>
            <person name="Hilden K."/>
            <person name="Kuo R."/>
            <person name="Labutti K."/>
            <person name="Lipzen A."/>
            <person name="Makela M.R."/>
            <person name="Sandor L."/>
            <person name="Spatafora J.W."/>
            <person name="Grigoriev I.V."/>
            <person name="Hibbett D.S."/>
        </authorList>
    </citation>
    <scope>NUCLEOTIDE SEQUENCE [LARGE SCALE GENOMIC DNA]</scope>
    <source>
        <strain evidence="1 2">3A-2</strain>
    </source>
</reference>